<keyword evidence="2" id="KW-1185">Reference proteome</keyword>
<dbReference type="Proteomes" id="UP000243579">
    <property type="component" value="Unassembled WGS sequence"/>
</dbReference>
<evidence type="ECO:0000313" key="1">
    <source>
        <dbReference type="EMBL" id="OQR84487.1"/>
    </source>
</evidence>
<dbReference type="SUPFAM" id="SSF50998">
    <property type="entry name" value="Quinoprotein alcohol dehydrogenase-like"/>
    <property type="match status" value="1"/>
</dbReference>
<proteinExistence type="predicted"/>
<reference evidence="1 2" key="1">
    <citation type="journal article" date="2014" name="Genome Biol. Evol.">
        <title>The secreted proteins of Achlya hypogyna and Thraustotheca clavata identify the ancestral oomycete secretome and reveal gene acquisitions by horizontal gene transfer.</title>
        <authorList>
            <person name="Misner I."/>
            <person name="Blouin N."/>
            <person name="Leonard G."/>
            <person name="Richards T.A."/>
            <person name="Lane C.E."/>
        </authorList>
    </citation>
    <scope>NUCLEOTIDE SEQUENCE [LARGE SCALE GENOMIC DNA]</scope>
    <source>
        <strain evidence="1 2">ATCC 48635</strain>
    </source>
</reference>
<protein>
    <submittedName>
        <fullName evidence="1">Uncharacterized protein</fullName>
    </submittedName>
</protein>
<accession>A0A1V9YFR9</accession>
<dbReference type="InterPro" id="IPR057221">
    <property type="entry name" value="DUF7899"/>
</dbReference>
<gene>
    <name evidence="1" type="ORF">ACHHYP_13311</name>
</gene>
<sequence>MSVFRHVLERQVRPTVRHTLYHDTTRRNEHRASPHRSRSLSLARQVRLQAGVAEITCGGNVVFCRLEDGVCLAMHGTARVELNTSRGECVRSIYFNHTNESIILMSTWDKDCLPDLHCRSVPLRYVLRRKPVSGTTLFDGESVNWPGFVEFDEDNRKILTASVPAMTYKLWDLKTYELLYSIGNCDLIQEIKTSPGILLVRWKINTPSSLTLSVLAIDTGHVVLDINLPISRQRLDFVELFDDVLFFKQERHPLVITNVRTGYSHHVPATRHIPAPNFVFLAERKVVLVIGCSGLVRVFTFAGALLSTFTQRTTPSVLYESHAHVSGATELIVSCSRPTATAPSRVCVRDLLHGVVLAESPPLAGTSDATLSFAFDRTSGDVYSGDAGGLLRVWSCWQST</sequence>
<dbReference type="PANTHER" id="PTHR31789">
    <property type="entry name" value="OS05G0482600 PROTEIN"/>
    <property type="match status" value="1"/>
</dbReference>
<dbReference type="AlphaFoldDB" id="A0A1V9YFR9"/>
<dbReference type="OrthoDB" id="336008at2759"/>
<dbReference type="InterPro" id="IPR011047">
    <property type="entry name" value="Quinoprotein_ADH-like_sf"/>
</dbReference>
<organism evidence="1 2">
    <name type="scientific">Achlya hypogyna</name>
    <name type="common">Oomycete</name>
    <name type="synonym">Protoachlya hypogyna</name>
    <dbReference type="NCBI Taxonomy" id="1202772"/>
    <lineage>
        <taxon>Eukaryota</taxon>
        <taxon>Sar</taxon>
        <taxon>Stramenopiles</taxon>
        <taxon>Oomycota</taxon>
        <taxon>Saprolegniomycetes</taxon>
        <taxon>Saprolegniales</taxon>
        <taxon>Achlyaceae</taxon>
        <taxon>Achlya</taxon>
    </lineage>
</organism>
<dbReference type="Pfam" id="PF25463">
    <property type="entry name" value="DUF7899"/>
    <property type="match status" value="1"/>
</dbReference>
<evidence type="ECO:0000313" key="2">
    <source>
        <dbReference type="Proteomes" id="UP000243579"/>
    </source>
</evidence>
<dbReference type="EMBL" id="JNBR01001854">
    <property type="protein sequence ID" value="OQR84487.1"/>
    <property type="molecule type" value="Genomic_DNA"/>
</dbReference>
<name>A0A1V9YFR9_ACHHY</name>
<comment type="caution">
    <text evidence="1">The sequence shown here is derived from an EMBL/GenBank/DDBJ whole genome shotgun (WGS) entry which is preliminary data.</text>
</comment>
<dbReference type="PANTHER" id="PTHR31789:SF1">
    <property type="entry name" value="OS05G0482600 PROTEIN"/>
    <property type="match status" value="1"/>
</dbReference>